<dbReference type="InterPro" id="IPR044068">
    <property type="entry name" value="CB"/>
</dbReference>
<comment type="caution">
    <text evidence="6">The sequence shown here is derived from an EMBL/GenBank/DDBJ whole genome shotgun (WGS) entry which is preliminary data.</text>
</comment>
<dbReference type="SUPFAM" id="SSF56349">
    <property type="entry name" value="DNA breaking-rejoining enzymes"/>
    <property type="match status" value="1"/>
</dbReference>
<sequence>MVESGGGTWWLHFAKDSGPARDDGLLARVGRLGVRLDAGRPLFLDHEGVPHDAGNKFFASGRMRNLTAGTNRQYAFALRTWFNFLQTRSKEWTGAAENDLFDYRFWRTSALDNPRRISGATWQGDLAAILAFHDWAADRLGTNRLLPAAQKQAWVGNRVAVRDPRARASAIRAADVKWLSPGAFRLWRDVGIHGKEPGGAEKTRWRPRSQTRDAAFVDGLYRTGLRIQELASICLIELPTDGAAKAYATARLAGSCAKGGRSRRYWMGRESLDGMWNYVQTDRAAAILRGLESGLYESLAGRRIVQGITDRGLVRIAEPGGSTVLANLNDLSPADRSLLFIKGPDGLEDFREQFGDTWSLVQTMLGHSDVNTTRNIYLEPFIGLRGRGGRFRPPTGSSKPCVPSRTSS</sequence>
<dbReference type="Proteomes" id="UP001589702">
    <property type="component" value="Unassembled WGS sequence"/>
</dbReference>
<evidence type="ECO:0000256" key="1">
    <source>
        <dbReference type="ARBA" id="ARBA00023125"/>
    </source>
</evidence>
<dbReference type="InterPro" id="IPR011010">
    <property type="entry name" value="DNA_brk_join_enz"/>
</dbReference>
<organism evidence="6 7">
    <name type="scientific">Arthrobacter ramosus</name>
    <dbReference type="NCBI Taxonomy" id="1672"/>
    <lineage>
        <taxon>Bacteria</taxon>
        <taxon>Bacillati</taxon>
        <taxon>Actinomycetota</taxon>
        <taxon>Actinomycetes</taxon>
        <taxon>Micrococcales</taxon>
        <taxon>Micrococcaceae</taxon>
        <taxon>Arthrobacter</taxon>
    </lineage>
</organism>
<feature type="region of interest" description="Disordered" evidence="4">
    <location>
        <begin position="388"/>
        <end position="408"/>
    </location>
</feature>
<accession>A0ABV5Y3G4</accession>
<feature type="domain" description="Core-binding (CB)" evidence="5">
    <location>
        <begin position="48"/>
        <end position="137"/>
    </location>
</feature>
<keyword evidence="2" id="KW-0233">DNA recombination</keyword>
<dbReference type="RefSeq" id="WP_234751703.1">
    <property type="nucleotide sequence ID" value="NZ_BAAAWN010000001.1"/>
</dbReference>
<evidence type="ECO:0000259" key="5">
    <source>
        <dbReference type="PROSITE" id="PS51900"/>
    </source>
</evidence>
<evidence type="ECO:0000256" key="2">
    <source>
        <dbReference type="ARBA" id="ARBA00023172"/>
    </source>
</evidence>
<protein>
    <recommendedName>
        <fullName evidence="5">Core-binding (CB) domain-containing protein</fullName>
    </recommendedName>
</protein>
<reference evidence="6 7" key="1">
    <citation type="submission" date="2024-09" db="EMBL/GenBank/DDBJ databases">
        <authorList>
            <person name="Sun Q."/>
            <person name="Mori K."/>
        </authorList>
    </citation>
    <scope>NUCLEOTIDE SEQUENCE [LARGE SCALE GENOMIC DNA]</scope>
    <source>
        <strain evidence="6 7">JCM 1334</strain>
    </source>
</reference>
<keyword evidence="1 3" id="KW-0238">DNA-binding</keyword>
<proteinExistence type="predicted"/>
<evidence type="ECO:0000313" key="7">
    <source>
        <dbReference type="Proteomes" id="UP001589702"/>
    </source>
</evidence>
<evidence type="ECO:0000256" key="3">
    <source>
        <dbReference type="PROSITE-ProRule" id="PRU01248"/>
    </source>
</evidence>
<dbReference type="InterPro" id="IPR013762">
    <property type="entry name" value="Integrase-like_cat_sf"/>
</dbReference>
<evidence type="ECO:0000313" key="6">
    <source>
        <dbReference type="EMBL" id="MFB9820975.1"/>
    </source>
</evidence>
<dbReference type="Gene3D" id="1.10.443.10">
    <property type="entry name" value="Intergrase catalytic core"/>
    <property type="match status" value="1"/>
</dbReference>
<name>A0ABV5Y3G4_ARTRM</name>
<keyword evidence="7" id="KW-1185">Reference proteome</keyword>
<evidence type="ECO:0000256" key="4">
    <source>
        <dbReference type="SAM" id="MobiDB-lite"/>
    </source>
</evidence>
<dbReference type="Gene3D" id="1.10.150.130">
    <property type="match status" value="1"/>
</dbReference>
<gene>
    <name evidence="6" type="ORF">ACFFP1_15870</name>
</gene>
<dbReference type="EMBL" id="JBHMBC010000025">
    <property type="protein sequence ID" value="MFB9820975.1"/>
    <property type="molecule type" value="Genomic_DNA"/>
</dbReference>
<dbReference type="PROSITE" id="PS51900">
    <property type="entry name" value="CB"/>
    <property type="match status" value="1"/>
</dbReference>
<dbReference type="InterPro" id="IPR010998">
    <property type="entry name" value="Integrase_recombinase_N"/>
</dbReference>